<dbReference type="PANTHER" id="PTHR33833:SF3">
    <property type="entry name" value="YCF49-LIKE PROTEIN"/>
    <property type="match status" value="1"/>
</dbReference>
<sequence length="370" mass="40057">MVSLRLIAAFAPAPPPPPPPRPRRAPPSAAPLASNGIAFVTVAAVAAASPPAIAALAAEPAKALSLPTWAVQFSKRRPIWVTAMALVWDYGERTGLKGGKASLGEWFHFLVERCALARGISSIIRSLLNCISHLQSIPGKLKKFIEVPMLRRKKIKAADGLQLLQKDVLVMVNQVHESWTGQPVSMTKFAAAMTNGALPRCRKVKHRNETSTLPRYGSHEWTQGARRVAHQDPPGRHRTEQLASSKWPVRGWMRRRHKPRCRRVGRGENKGEGGVAGKADDDAAPVGLRRFIVRTYLGHPPPSRRHLRPPDLAAAELDPTARGPDLTTAAPETRPRAAPSHGLQGEATESGGRMDDDGGGGWRADDNGGD</sequence>
<accession>B9FET1</accession>
<dbReference type="PANTHER" id="PTHR33833">
    <property type="entry name" value="NUCLEOLAR-LIKE PROTEIN-RELATED"/>
    <property type="match status" value="1"/>
</dbReference>
<feature type="region of interest" description="Disordered" evidence="1">
    <location>
        <begin position="222"/>
        <end position="243"/>
    </location>
</feature>
<dbReference type="AlphaFoldDB" id="B9FET1"/>
<dbReference type="EMBL" id="CM000141">
    <property type="protein sequence ID" value="EEE60864.1"/>
    <property type="molecule type" value="Genomic_DNA"/>
</dbReference>
<dbReference type="Proteomes" id="UP000007752">
    <property type="component" value="Chromosome 4"/>
</dbReference>
<reference evidence="2" key="2">
    <citation type="submission" date="2008-12" db="EMBL/GenBank/DDBJ databases">
        <title>Improved gene annotation of the rice (Oryza sativa) genomes.</title>
        <authorList>
            <person name="Wang J."/>
            <person name="Li R."/>
            <person name="Fan W."/>
            <person name="Huang Q."/>
            <person name="Zhang J."/>
            <person name="Zhou Y."/>
            <person name="Hu Y."/>
            <person name="Zi S."/>
            <person name="Li J."/>
            <person name="Ni P."/>
            <person name="Zheng H."/>
            <person name="Zhang Y."/>
            <person name="Zhao M."/>
            <person name="Hao Q."/>
            <person name="McDermott J."/>
            <person name="Samudrala R."/>
            <person name="Kristiansen K."/>
            <person name="Wong G.K.-S."/>
        </authorList>
    </citation>
    <scope>NUCLEOTIDE SEQUENCE</scope>
</reference>
<feature type="compositionally biased region" description="Basic and acidic residues" evidence="1">
    <location>
        <begin position="229"/>
        <end position="240"/>
    </location>
</feature>
<evidence type="ECO:0000313" key="2">
    <source>
        <dbReference type="EMBL" id="EEE60864.1"/>
    </source>
</evidence>
<evidence type="ECO:0000256" key="1">
    <source>
        <dbReference type="SAM" id="MobiDB-lite"/>
    </source>
</evidence>
<protein>
    <submittedName>
        <fullName evidence="2">Uncharacterized protein</fullName>
    </submittedName>
</protein>
<proteinExistence type="predicted"/>
<feature type="region of interest" description="Disordered" evidence="1">
    <location>
        <begin position="315"/>
        <end position="370"/>
    </location>
</feature>
<gene>
    <name evidence="2" type="ORF">OsJ_14511</name>
</gene>
<feature type="region of interest" description="Disordered" evidence="1">
    <location>
        <begin position="260"/>
        <end position="281"/>
    </location>
</feature>
<feature type="compositionally biased region" description="Low complexity" evidence="1">
    <location>
        <begin position="327"/>
        <end position="339"/>
    </location>
</feature>
<name>B9FET1_ORYSJ</name>
<reference evidence="2" key="1">
    <citation type="journal article" date="2005" name="PLoS Biol.">
        <title>The genomes of Oryza sativa: a history of duplications.</title>
        <authorList>
            <person name="Yu J."/>
            <person name="Wang J."/>
            <person name="Lin W."/>
            <person name="Li S."/>
            <person name="Li H."/>
            <person name="Zhou J."/>
            <person name="Ni P."/>
            <person name="Dong W."/>
            <person name="Hu S."/>
            <person name="Zeng C."/>
            <person name="Zhang J."/>
            <person name="Zhang Y."/>
            <person name="Li R."/>
            <person name="Xu Z."/>
            <person name="Li S."/>
            <person name="Li X."/>
            <person name="Zheng H."/>
            <person name="Cong L."/>
            <person name="Lin L."/>
            <person name="Yin J."/>
            <person name="Geng J."/>
            <person name="Li G."/>
            <person name="Shi J."/>
            <person name="Liu J."/>
            <person name="Lv H."/>
            <person name="Li J."/>
            <person name="Wang J."/>
            <person name="Deng Y."/>
            <person name="Ran L."/>
            <person name="Shi X."/>
            <person name="Wang X."/>
            <person name="Wu Q."/>
            <person name="Li C."/>
            <person name="Ren X."/>
            <person name="Wang J."/>
            <person name="Wang X."/>
            <person name="Li D."/>
            <person name="Liu D."/>
            <person name="Zhang X."/>
            <person name="Ji Z."/>
            <person name="Zhao W."/>
            <person name="Sun Y."/>
            <person name="Zhang Z."/>
            <person name="Bao J."/>
            <person name="Han Y."/>
            <person name="Dong L."/>
            <person name="Ji J."/>
            <person name="Chen P."/>
            <person name="Wu S."/>
            <person name="Liu J."/>
            <person name="Xiao Y."/>
            <person name="Bu D."/>
            <person name="Tan J."/>
            <person name="Yang L."/>
            <person name="Ye C."/>
            <person name="Zhang J."/>
            <person name="Xu J."/>
            <person name="Zhou Y."/>
            <person name="Yu Y."/>
            <person name="Zhang B."/>
            <person name="Zhuang S."/>
            <person name="Wei H."/>
            <person name="Liu B."/>
            <person name="Lei M."/>
            <person name="Yu H."/>
            <person name="Li Y."/>
            <person name="Xu H."/>
            <person name="Wei S."/>
            <person name="He X."/>
            <person name="Fang L."/>
            <person name="Zhang Z."/>
            <person name="Zhang Y."/>
            <person name="Huang X."/>
            <person name="Su Z."/>
            <person name="Tong W."/>
            <person name="Li J."/>
            <person name="Tong Z."/>
            <person name="Li S."/>
            <person name="Ye J."/>
            <person name="Wang L."/>
            <person name="Fang L."/>
            <person name="Lei T."/>
            <person name="Chen C."/>
            <person name="Chen H."/>
            <person name="Xu Z."/>
            <person name="Li H."/>
            <person name="Huang H."/>
            <person name="Zhang F."/>
            <person name="Xu H."/>
            <person name="Li N."/>
            <person name="Zhao C."/>
            <person name="Li S."/>
            <person name="Dong L."/>
            <person name="Huang Y."/>
            <person name="Li L."/>
            <person name="Xi Y."/>
            <person name="Qi Q."/>
            <person name="Li W."/>
            <person name="Zhang B."/>
            <person name="Hu W."/>
            <person name="Zhang Y."/>
            <person name="Tian X."/>
            <person name="Jiao Y."/>
            <person name="Liang X."/>
            <person name="Jin J."/>
            <person name="Gao L."/>
            <person name="Zheng W."/>
            <person name="Hao B."/>
            <person name="Liu S."/>
            <person name="Wang W."/>
            <person name="Yuan L."/>
            <person name="Cao M."/>
            <person name="McDermott J."/>
            <person name="Samudrala R."/>
            <person name="Wang J."/>
            <person name="Wong G.K."/>
            <person name="Yang H."/>
        </authorList>
    </citation>
    <scope>NUCLEOTIDE SEQUENCE [LARGE SCALE GENOMIC DNA]</scope>
</reference>
<organism evidence="2">
    <name type="scientific">Oryza sativa subsp. japonica</name>
    <name type="common">Rice</name>
    <dbReference type="NCBI Taxonomy" id="39947"/>
    <lineage>
        <taxon>Eukaryota</taxon>
        <taxon>Viridiplantae</taxon>
        <taxon>Streptophyta</taxon>
        <taxon>Embryophyta</taxon>
        <taxon>Tracheophyta</taxon>
        <taxon>Spermatophyta</taxon>
        <taxon>Magnoliopsida</taxon>
        <taxon>Liliopsida</taxon>
        <taxon>Poales</taxon>
        <taxon>Poaceae</taxon>
        <taxon>BOP clade</taxon>
        <taxon>Oryzoideae</taxon>
        <taxon>Oryzeae</taxon>
        <taxon>Oryzinae</taxon>
        <taxon>Oryza</taxon>
        <taxon>Oryza sativa</taxon>
    </lineage>
</organism>